<accession>A0A2X0NAW5</accession>
<keyword evidence="3" id="KW-0472">Membrane</keyword>
<organism evidence="4 5">
    <name type="scientific">Microbotryum saponariae</name>
    <dbReference type="NCBI Taxonomy" id="289078"/>
    <lineage>
        <taxon>Eukaryota</taxon>
        <taxon>Fungi</taxon>
        <taxon>Dikarya</taxon>
        <taxon>Basidiomycota</taxon>
        <taxon>Pucciniomycotina</taxon>
        <taxon>Microbotryomycetes</taxon>
        <taxon>Microbotryales</taxon>
        <taxon>Microbotryaceae</taxon>
        <taxon>Microbotryum</taxon>
    </lineage>
</organism>
<dbReference type="PANTHER" id="PTHR43083:SF6">
    <property type="entry name" value="MANNAN POLYMERASE COMPLEXES SUBUNIT MNN9"/>
    <property type="match status" value="1"/>
</dbReference>
<evidence type="ECO:0000313" key="4">
    <source>
        <dbReference type="EMBL" id="SCZ98495.1"/>
    </source>
</evidence>
<dbReference type="PANTHER" id="PTHR43083">
    <property type="entry name" value="MANNAN POLYMERASE II"/>
    <property type="match status" value="1"/>
</dbReference>
<gene>
    <name evidence="4" type="ORF">BZ3500_MVSOF-1268-A1-R1_CHR3-1G05421</name>
</gene>
<keyword evidence="5" id="KW-1185">Reference proteome</keyword>
<name>A0A2X0NAW5_9BASI</name>
<dbReference type="InterPro" id="IPR052086">
    <property type="entry name" value="Mannan_Polymerase_Subunit"/>
</dbReference>
<evidence type="ECO:0000313" key="5">
    <source>
        <dbReference type="Proteomes" id="UP000249723"/>
    </source>
</evidence>
<protein>
    <submittedName>
        <fullName evidence="4">BZ3500_MvSof-1268-A1-R1_Chr3-1g05421 protein</fullName>
    </submittedName>
</protein>
<keyword evidence="3" id="KW-0812">Transmembrane</keyword>
<keyword evidence="3" id="KW-1133">Transmembrane helix</keyword>
<proteinExistence type="inferred from homology"/>
<evidence type="ECO:0000256" key="3">
    <source>
        <dbReference type="SAM" id="Phobius"/>
    </source>
</evidence>
<dbReference type="OrthoDB" id="2533554at2759"/>
<evidence type="ECO:0000256" key="2">
    <source>
        <dbReference type="SAM" id="MobiDB-lite"/>
    </source>
</evidence>
<dbReference type="InterPro" id="IPR029044">
    <property type="entry name" value="Nucleotide-diphossugar_trans"/>
</dbReference>
<reference evidence="5" key="1">
    <citation type="submission" date="2016-10" db="EMBL/GenBank/DDBJ databases">
        <authorList>
            <person name="Jeantristanb JTB J.-T."/>
            <person name="Ricardo R."/>
        </authorList>
    </citation>
    <scope>NUCLEOTIDE SEQUENCE [LARGE SCALE GENOMIC DNA]</scope>
</reference>
<dbReference type="Gene3D" id="3.90.550.10">
    <property type="entry name" value="Spore Coat Polysaccharide Biosynthesis Protein SpsA, Chain A"/>
    <property type="match status" value="1"/>
</dbReference>
<dbReference type="Proteomes" id="UP000249723">
    <property type="component" value="Unassembled WGS sequence"/>
</dbReference>
<comment type="similarity">
    <text evidence="1">Belongs to the ANP1/MMN9/VAN1 family.</text>
</comment>
<feature type="transmembrane region" description="Helical" evidence="3">
    <location>
        <begin position="60"/>
        <end position="79"/>
    </location>
</feature>
<feature type="region of interest" description="Disordered" evidence="2">
    <location>
        <begin position="1"/>
        <end position="34"/>
    </location>
</feature>
<dbReference type="EMBL" id="FMWP01000096">
    <property type="protein sequence ID" value="SCZ98495.1"/>
    <property type="molecule type" value="Genomic_DNA"/>
</dbReference>
<dbReference type="AlphaFoldDB" id="A0A2X0NAW5"/>
<evidence type="ECO:0000256" key="1">
    <source>
        <dbReference type="ARBA" id="ARBA00037964"/>
    </source>
</evidence>
<dbReference type="STRING" id="289078.A0A2X0NAW5"/>
<dbReference type="Pfam" id="PF03452">
    <property type="entry name" value="Anp1"/>
    <property type="match status" value="3"/>
</dbReference>
<sequence>MLRRLSNFATSRRRRGADSYGGSPALPSSRDNSPQAFRNEFEPYVYNNSSAKNKKKRPPLVRIVAAVAVVVLVILVWWMRKDGPDRQRELGGRKVMSRDWRGDKIKVNFANVKASSTERVPTVMIMCTMKDSLEHIWHFFQLVDTLDYPRSKLQIAILVSDTQDRTYERALELADERQYKRPKKQQYGRIVVLRKDFAMEDPSAFAAMGGIIPAPARMPSSSEKLEAVSADTIVGAGKARHAFGGQIHRRKMLGVSRTWLLTSAMTPDIDYALWIDVDVVDYDKRLVQTLLEHSVNEKADVVVPNCVWKTYNELGSYDRNNWQETRESTALKQTLQEEEVLIEGEHKLREFEKFSAPSFASTSLHFAGYEDYIKTKRLNMADMVPFTPQTPSVLPLDGVGGCTALIVAGLHRKGAIFPAWPVDHQLETEGFAQLAKKFGGRMVGLPKYYVFHGE</sequence>